<evidence type="ECO:0000313" key="1">
    <source>
        <dbReference type="EMBL" id="RKN62867.1"/>
    </source>
</evidence>
<protein>
    <recommendedName>
        <fullName evidence="3">Extracellular solute-binding protein</fullName>
    </recommendedName>
</protein>
<dbReference type="Proteomes" id="UP000282311">
    <property type="component" value="Unassembled WGS sequence"/>
</dbReference>
<dbReference type="AlphaFoldDB" id="A0A3B0AUC3"/>
<reference evidence="1 2" key="1">
    <citation type="journal article" date="2007" name="Int. J. Syst. Evol. Microbiol.">
        <title>Paenibacillus ginsengarvi sp. nov., isolated from soil from ginseng cultivation.</title>
        <authorList>
            <person name="Yoon M.H."/>
            <person name="Ten L.N."/>
            <person name="Im W.T."/>
        </authorList>
    </citation>
    <scope>NUCLEOTIDE SEQUENCE [LARGE SCALE GENOMIC DNA]</scope>
    <source>
        <strain evidence="1 2">KCTC 13059</strain>
    </source>
</reference>
<proteinExistence type="predicted"/>
<dbReference type="Gene3D" id="3.40.190.10">
    <property type="entry name" value="Periplasmic binding protein-like II"/>
    <property type="match status" value="1"/>
</dbReference>
<dbReference type="RefSeq" id="WP_120751836.1">
    <property type="nucleotide sequence ID" value="NZ_RBAH01000047.1"/>
</dbReference>
<keyword evidence="2" id="KW-1185">Reference proteome</keyword>
<evidence type="ECO:0008006" key="3">
    <source>
        <dbReference type="Google" id="ProtNLM"/>
    </source>
</evidence>
<gene>
    <name evidence="1" type="ORF">D7M11_34610</name>
</gene>
<accession>A0A3B0AUC3</accession>
<comment type="caution">
    <text evidence="1">The sequence shown here is derived from an EMBL/GenBank/DDBJ whole genome shotgun (WGS) entry which is preliminary data.</text>
</comment>
<name>A0A3B0AUC3_9BACL</name>
<sequence length="169" mass="18941">MGFFVFSCRTSYYNLSNEMTSLQTNIDWDLAPLPASENKLPSSLVQFNSIYSIYSGTLQTEDSWKVVQFLNSDAMAKTNTAALTFDGKLPVRMKYLPDIKGRNLKAFYSLNTEERVVSPVQLPPVFLQAFHDLLNKAISDVLGNRQTVSEAIQAIQEQGGGLLLQHIEK</sequence>
<evidence type="ECO:0000313" key="2">
    <source>
        <dbReference type="Proteomes" id="UP000282311"/>
    </source>
</evidence>
<dbReference type="EMBL" id="RBAH01000047">
    <property type="protein sequence ID" value="RKN62867.1"/>
    <property type="molecule type" value="Genomic_DNA"/>
</dbReference>
<dbReference type="SUPFAM" id="SSF53850">
    <property type="entry name" value="Periplasmic binding protein-like II"/>
    <property type="match status" value="1"/>
</dbReference>
<organism evidence="1 2">
    <name type="scientific">Paenibacillus ginsengarvi</name>
    <dbReference type="NCBI Taxonomy" id="400777"/>
    <lineage>
        <taxon>Bacteria</taxon>
        <taxon>Bacillati</taxon>
        <taxon>Bacillota</taxon>
        <taxon>Bacilli</taxon>
        <taxon>Bacillales</taxon>
        <taxon>Paenibacillaceae</taxon>
        <taxon>Paenibacillus</taxon>
    </lineage>
</organism>